<reference evidence="1" key="1">
    <citation type="submission" date="2021-05" db="EMBL/GenBank/DDBJ databases">
        <authorList>
            <person name="Alioto T."/>
            <person name="Alioto T."/>
            <person name="Gomez Garrido J."/>
        </authorList>
    </citation>
    <scope>NUCLEOTIDE SEQUENCE</scope>
</reference>
<proteinExistence type="predicted"/>
<organism evidence="1">
    <name type="scientific">Cacopsylla melanoneura</name>
    <dbReference type="NCBI Taxonomy" id="428564"/>
    <lineage>
        <taxon>Eukaryota</taxon>
        <taxon>Metazoa</taxon>
        <taxon>Ecdysozoa</taxon>
        <taxon>Arthropoda</taxon>
        <taxon>Hexapoda</taxon>
        <taxon>Insecta</taxon>
        <taxon>Pterygota</taxon>
        <taxon>Neoptera</taxon>
        <taxon>Paraneoptera</taxon>
        <taxon>Hemiptera</taxon>
        <taxon>Sternorrhyncha</taxon>
        <taxon>Psylloidea</taxon>
        <taxon>Psyllidae</taxon>
        <taxon>Psyllinae</taxon>
        <taxon>Cacopsylla</taxon>
    </lineage>
</organism>
<dbReference type="AlphaFoldDB" id="A0A8D8S1P8"/>
<dbReference type="EMBL" id="HBUF01196537">
    <property type="protein sequence ID" value="CAG6660241.1"/>
    <property type="molecule type" value="Transcribed_RNA"/>
</dbReference>
<sequence length="134" mass="15052">MIQGVSNVQDPTPRPWQDSWVRILMNHPVVICWSKAIVCLVSGLARRGGRETFTTRVPSLPLHNTLPCRRPSSTCALSWTPYPSLAVVVVVRTLVMPHLLALTQIRTLHIHQVKVTSQKLPHPLRILPETGSWT</sequence>
<protein>
    <submittedName>
        <fullName evidence="1">Uncharacterized protein</fullName>
    </submittedName>
</protein>
<accession>A0A8D8S1P8</accession>
<name>A0A8D8S1P8_9HEMI</name>
<evidence type="ECO:0000313" key="1">
    <source>
        <dbReference type="EMBL" id="CAG6660241.1"/>
    </source>
</evidence>